<dbReference type="InterPro" id="IPR036249">
    <property type="entry name" value="Thioredoxin-like_sf"/>
</dbReference>
<evidence type="ECO:0000256" key="4">
    <source>
        <dbReference type="ARBA" id="ARBA00022559"/>
    </source>
</evidence>
<dbReference type="Pfam" id="PF00578">
    <property type="entry name" value="AhpC-TSA"/>
    <property type="match status" value="1"/>
</dbReference>
<keyword evidence="20" id="KW-1185">Reference proteome</keyword>
<keyword evidence="10" id="KW-0676">Redox-active center</keyword>
<evidence type="ECO:0000313" key="18">
    <source>
        <dbReference type="EMBL" id="KAF3884715.1"/>
    </source>
</evidence>
<dbReference type="PROSITE" id="PS51352">
    <property type="entry name" value="THIOREDOXIN_2"/>
    <property type="match status" value="1"/>
</dbReference>
<evidence type="ECO:0000256" key="3">
    <source>
        <dbReference type="ARBA" id="ARBA00013017"/>
    </source>
</evidence>
<evidence type="ECO:0000256" key="9">
    <source>
        <dbReference type="ARBA" id="ARBA00023157"/>
    </source>
</evidence>
<sequence>MPIQVGDTAPDFTLPSQNGTAVSLRDFRGKKAVVLYFYPKDDTPGCTAESCAFRDQYEVFQNAGAEVVGVSGDSPESHQKFAAKYQLPFTLLSDKGDQTRKSYGATAAFGLFPGRVTYVIDKEGIVQYVFDSMFNFTGHVEEALKTLQRIAV</sequence>
<dbReference type="EMBL" id="JHEG02000040">
    <property type="protein sequence ID" value="KIE11830.1"/>
    <property type="molecule type" value="Genomic_DNA"/>
</dbReference>
<dbReference type="PANTHER" id="PTHR42801">
    <property type="entry name" value="THIOREDOXIN-DEPENDENT PEROXIDE REDUCTASE"/>
    <property type="match status" value="1"/>
</dbReference>
<accession>A0A0C1RIM2</accession>
<keyword evidence="7" id="KW-0560">Oxidoreductase</keyword>
<dbReference type="InterPro" id="IPR050924">
    <property type="entry name" value="Peroxiredoxin_BCP/PrxQ"/>
</dbReference>
<evidence type="ECO:0000313" key="20">
    <source>
        <dbReference type="Proteomes" id="UP000029738"/>
    </source>
</evidence>
<feature type="domain" description="Thioredoxin" evidence="17">
    <location>
        <begin position="3"/>
        <end position="152"/>
    </location>
</feature>
<evidence type="ECO:0000256" key="13">
    <source>
        <dbReference type="ARBA" id="ARBA00041373"/>
    </source>
</evidence>
<reference evidence="18" key="2">
    <citation type="submission" date="2019-11" db="EMBL/GenBank/DDBJ databases">
        <title>Improved Assembly of Tolypothrix boutellei genome.</title>
        <authorList>
            <person name="Sarangi A.N."/>
            <person name="Mukherjee M."/>
            <person name="Ghosh S."/>
            <person name="Singh D."/>
            <person name="Das A."/>
            <person name="Kant S."/>
            <person name="Prusty A."/>
            <person name="Tripathy S."/>
        </authorList>
    </citation>
    <scope>NUCLEOTIDE SEQUENCE</scope>
    <source>
        <strain evidence="18">VB521301</strain>
    </source>
</reference>
<evidence type="ECO:0000256" key="10">
    <source>
        <dbReference type="ARBA" id="ARBA00023284"/>
    </source>
</evidence>
<gene>
    <name evidence="19" type="ORF">DA73_0213535</name>
    <name evidence="18" type="ORF">DA73_0400003930</name>
</gene>
<dbReference type="STRING" id="1479485.DA73_0213535"/>
<evidence type="ECO:0000256" key="15">
    <source>
        <dbReference type="ARBA" id="ARBA00060385"/>
    </source>
</evidence>
<name>A0A0C1RIM2_9CYAN</name>
<comment type="catalytic activity">
    <reaction evidence="14">
        <text>a hydroperoxide + [thioredoxin]-dithiol = an alcohol + [thioredoxin]-disulfide + H2O</text>
        <dbReference type="Rhea" id="RHEA:62620"/>
        <dbReference type="Rhea" id="RHEA-COMP:10698"/>
        <dbReference type="Rhea" id="RHEA-COMP:10700"/>
        <dbReference type="ChEBI" id="CHEBI:15377"/>
        <dbReference type="ChEBI" id="CHEBI:29950"/>
        <dbReference type="ChEBI" id="CHEBI:30879"/>
        <dbReference type="ChEBI" id="CHEBI:35924"/>
        <dbReference type="ChEBI" id="CHEBI:50058"/>
        <dbReference type="EC" id="1.11.1.24"/>
    </reaction>
</comment>
<evidence type="ECO:0000256" key="7">
    <source>
        <dbReference type="ARBA" id="ARBA00023002"/>
    </source>
</evidence>
<dbReference type="GO" id="GO:0034599">
    <property type="term" value="P:cellular response to oxidative stress"/>
    <property type="evidence" value="ECO:0007669"/>
    <property type="project" value="TreeGrafter"/>
</dbReference>
<keyword evidence="9" id="KW-1015">Disulfide bond</keyword>
<evidence type="ECO:0000256" key="11">
    <source>
        <dbReference type="ARBA" id="ARBA00032824"/>
    </source>
</evidence>
<dbReference type="AlphaFoldDB" id="A0A0C1RIM2"/>
<evidence type="ECO:0000256" key="2">
    <source>
        <dbReference type="ARBA" id="ARBA00011245"/>
    </source>
</evidence>
<dbReference type="PANTHER" id="PTHR42801:SF4">
    <property type="entry name" value="AHPC_TSA FAMILY PROTEIN"/>
    <property type="match status" value="1"/>
</dbReference>
<comment type="subcellular location">
    <subcellularLocation>
        <location evidence="15">Thylakoid</location>
    </subcellularLocation>
</comment>
<evidence type="ECO:0000256" key="12">
    <source>
        <dbReference type="ARBA" id="ARBA00038489"/>
    </source>
</evidence>
<reference evidence="19" key="1">
    <citation type="journal article" date="2015" name="Genome Announc.">
        <title>Draft Genome Sequence of Tolypothrix boutellei Strain VB521301.</title>
        <authorList>
            <person name="Chandrababunaidu M.M."/>
            <person name="Singh D."/>
            <person name="Sen D."/>
            <person name="Bhan S."/>
            <person name="Das S."/>
            <person name="Gupta A."/>
            <person name="Adhikary S.P."/>
            <person name="Tripathy S."/>
        </authorList>
    </citation>
    <scope>NUCLEOTIDE SEQUENCE</scope>
    <source>
        <strain evidence="19">VB521301</strain>
    </source>
</reference>
<dbReference type="RefSeq" id="WP_038075488.1">
    <property type="nucleotide sequence ID" value="NZ_JHEG04000001.1"/>
</dbReference>
<dbReference type="InterPro" id="IPR024706">
    <property type="entry name" value="Peroxiredoxin_AhpC-typ"/>
</dbReference>
<comment type="similarity">
    <text evidence="12">Belongs to the peroxiredoxin family. BCP/PrxQ subfamily.</text>
</comment>
<evidence type="ECO:0000256" key="5">
    <source>
        <dbReference type="ARBA" id="ARBA00022862"/>
    </source>
</evidence>
<dbReference type="InterPro" id="IPR013766">
    <property type="entry name" value="Thioredoxin_domain"/>
</dbReference>
<dbReference type="Gene3D" id="3.40.30.10">
    <property type="entry name" value="Glutaredoxin"/>
    <property type="match status" value="1"/>
</dbReference>
<keyword evidence="4" id="KW-0575">Peroxidase</keyword>
<evidence type="ECO:0000256" key="8">
    <source>
        <dbReference type="ARBA" id="ARBA00023078"/>
    </source>
</evidence>
<dbReference type="FunFam" id="3.40.30.10:FF:000122">
    <property type="entry name" value="Peroxiredoxin Q chloroplastic"/>
    <property type="match status" value="1"/>
</dbReference>
<dbReference type="Proteomes" id="UP000029738">
    <property type="component" value="Unassembled WGS sequence"/>
</dbReference>
<evidence type="ECO:0000256" key="1">
    <source>
        <dbReference type="ARBA" id="ARBA00003330"/>
    </source>
</evidence>
<dbReference type="SUPFAM" id="SSF52833">
    <property type="entry name" value="Thioredoxin-like"/>
    <property type="match status" value="1"/>
</dbReference>
<dbReference type="GO" id="GO:0005737">
    <property type="term" value="C:cytoplasm"/>
    <property type="evidence" value="ECO:0007669"/>
    <property type="project" value="TreeGrafter"/>
</dbReference>
<dbReference type="OrthoDB" id="511338at2"/>
<protein>
    <recommendedName>
        <fullName evidence="3">thioredoxin-dependent peroxiredoxin</fullName>
        <ecNumber evidence="3">1.11.1.24</ecNumber>
    </recommendedName>
    <alternativeName>
        <fullName evidence="13">Bacterioferritin comigratory protein</fullName>
    </alternativeName>
    <alternativeName>
        <fullName evidence="11">Thioredoxin peroxidase</fullName>
    </alternativeName>
</protein>
<dbReference type="GO" id="GO:0009579">
    <property type="term" value="C:thylakoid"/>
    <property type="evidence" value="ECO:0007669"/>
    <property type="project" value="UniProtKB-SubCell"/>
</dbReference>
<dbReference type="GO" id="GO:0045454">
    <property type="term" value="P:cell redox homeostasis"/>
    <property type="evidence" value="ECO:0007669"/>
    <property type="project" value="TreeGrafter"/>
</dbReference>
<comment type="subunit">
    <text evidence="2">Monomer.</text>
</comment>
<dbReference type="PIRSF" id="PIRSF000239">
    <property type="entry name" value="AHPC"/>
    <property type="match status" value="1"/>
</dbReference>
<dbReference type="GO" id="GO:0008379">
    <property type="term" value="F:thioredoxin peroxidase activity"/>
    <property type="evidence" value="ECO:0007669"/>
    <property type="project" value="TreeGrafter"/>
</dbReference>
<keyword evidence="6" id="KW-0809">Transit peptide</keyword>
<keyword evidence="8" id="KW-0793">Thylakoid</keyword>
<dbReference type="EC" id="1.11.1.24" evidence="3"/>
<comment type="function">
    <text evidence="1">Thiol-specific peroxidase that catalyzes the reduction of hydrogen peroxide and organic hydroperoxides to water and alcohols, respectively. Plays a role in cell protection against oxidative stress by detoxifying peroxides and as sensor of hydrogen peroxide-mediated signaling events.</text>
</comment>
<evidence type="ECO:0000256" key="16">
    <source>
        <dbReference type="PIRSR" id="PIRSR000239-1"/>
    </source>
</evidence>
<comment type="caution">
    <text evidence="19">The sequence shown here is derived from an EMBL/GenBank/DDBJ whole genome shotgun (WGS) entry which is preliminary data.</text>
</comment>
<dbReference type="CDD" id="cd03017">
    <property type="entry name" value="PRX_BCP"/>
    <property type="match status" value="1"/>
</dbReference>
<evidence type="ECO:0000256" key="6">
    <source>
        <dbReference type="ARBA" id="ARBA00022946"/>
    </source>
</evidence>
<keyword evidence="5" id="KW-0049">Antioxidant</keyword>
<dbReference type="EMBL" id="JHEG04000001">
    <property type="protein sequence ID" value="KAF3884715.1"/>
    <property type="molecule type" value="Genomic_DNA"/>
</dbReference>
<feature type="active site" description="Cysteine sulfenic acid (-SOH) intermediate; for peroxidase activity" evidence="16">
    <location>
        <position position="46"/>
    </location>
</feature>
<evidence type="ECO:0000313" key="19">
    <source>
        <dbReference type="EMBL" id="KIE11830.1"/>
    </source>
</evidence>
<dbReference type="InterPro" id="IPR000866">
    <property type="entry name" value="AhpC/TSA"/>
</dbReference>
<evidence type="ECO:0000259" key="17">
    <source>
        <dbReference type="PROSITE" id="PS51352"/>
    </source>
</evidence>
<evidence type="ECO:0000256" key="14">
    <source>
        <dbReference type="ARBA" id="ARBA00049091"/>
    </source>
</evidence>
<organism evidence="19">
    <name type="scientific">Tolypothrix bouteillei VB521301</name>
    <dbReference type="NCBI Taxonomy" id="1479485"/>
    <lineage>
        <taxon>Bacteria</taxon>
        <taxon>Bacillati</taxon>
        <taxon>Cyanobacteriota</taxon>
        <taxon>Cyanophyceae</taxon>
        <taxon>Nostocales</taxon>
        <taxon>Tolypothrichaceae</taxon>
        <taxon>Tolypothrix</taxon>
    </lineage>
</organism>
<proteinExistence type="inferred from homology"/>